<accession>A0A2I0IZM1</accession>
<keyword evidence="3" id="KW-1185">Reference proteome</keyword>
<dbReference type="AlphaFoldDB" id="A0A2I0IZM1"/>
<evidence type="ECO:0000313" key="2">
    <source>
        <dbReference type="EMBL" id="PKI49449.1"/>
    </source>
</evidence>
<protein>
    <submittedName>
        <fullName evidence="2">Uncharacterized protein</fullName>
    </submittedName>
</protein>
<evidence type="ECO:0000256" key="1">
    <source>
        <dbReference type="SAM" id="MobiDB-lite"/>
    </source>
</evidence>
<proteinExistence type="predicted"/>
<dbReference type="Proteomes" id="UP000233551">
    <property type="component" value="Unassembled WGS sequence"/>
</dbReference>
<feature type="region of interest" description="Disordered" evidence="1">
    <location>
        <begin position="121"/>
        <end position="177"/>
    </location>
</feature>
<gene>
    <name evidence="2" type="ORF">CRG98_030181</name>
</gene>
<comment type="caution">
    <text evidence="2">The sequence shown here is derived from an EMBL/GenBank/DDBJ whole genome shotgun (WGS) entry which is preliminary data.</text>
</comment>
<feature type="compositionally biased region" description="Low complexity" evidence="1">
    <location>
        <begin position="125"/>
        <end position="135"/>
    </location>
</feature>
<evidence type="ECO:0000313" key="3">
    <source>
        <dbReference type="Proteomes" id="UP000233551"/>
    </source>
</evidence>
<sequence length="177" mass="18774">MGRGTHGLPKGSRPSCPNRLPQASLTLLLQVQIVLSGEQYTRHCSHVQALGDARARLPARARSCSAALACVPAPVTVRPTHPLHARPRPGCSLRTSLPAHAQHVRLLPVPACASNHAPELPAAPVPAHARPVARPSLPERAALAPERPSKDSTESPDSQSLPRLFPRIPRLGIPSST</sequence>
<name>A0A2I0IZM1_PUNGR</name>
<organism evidence="2 3">
    <name type="scientific">Punica granatum</name>
    <name type="common">Pomegranate</name>
    <dbReference type="NCBI Taxonomy" id="22663"/>
    <lineage>
        <taxon>Eukaryota</taxon>
        <taxon>Viridiplantae</taxon>
        <taxon>Streptophyta</taxon>
        <taxon>Embryophyta</taxon>
        <taxon>Tracheophyta</taxon>
        <taxon>Spermatophyta</taxon>
        <taxon>Magnoliopsida</taxon>
        <taxon>eudicotyledons</taxon>
        <taxon>Gunneridae</taxon>
        <taxon>Pentapetalae</taxon>
        <taxon>rosids</taxon>
        <taxon>malvids</taxon>
        <taxon>Myrtales</taxon>
        <taxon>Lythraceae</taxon>
        <taxon>Punica</taxon>
    </lineage>
</organism>
<dbReference type="EMBL" id="PGOL01002239">
    <property type="protein sequence ID" value="PKI49449.1"/>
    <property type="molecule type" value="Genomic_DNA"/>
</dbReference>
<reference evidence="2 3" key="1">
    <citation type="submission" date="2017-11" db="EMBL/GenBank/DDBJ databases">
        <title>De-novo sequencing of pomegranate (Punica granatum L.) genome.</title>
        <authorList>
            <person name="Akparov Z."/>
            <person name="Amiraslanov A."/>
            <person name="Hajiyeva S."/>
            <person name="Abbasov M."/>
            <person name="Kaur K."/>
            <person name="Hamwieh A."/>
            <person name="Solovyev V."/>
            <person name="Salamov A."/>
            <person name="Braich B."/>
            <person name="Kosarev P."/>
            <person name="Mahmoud A."/>
            <person name="Hajiyev E."/>
            <person name="Babayeva S."/>
            <person name="Izzatullayeva V."/>
            <person name="Mammadov A."/>
            <person name="Mammadov A."/>
            <person name="Sharifova S."/>
            <person name="Ojaghi J."/>
            <person name="Eynullazada K."/>
            <person name="Bayramov B."/>
            <person name="Abdulazimova A."/>
            <person name="Shahmuradov I."/>
        </authorList>
    </citation>
    <scope>NUCLEOTIDE SEQUENCE [LARGE SCALE GENOMIC DNA]</scope>
    <source>
        <strain evidence="3">cv. AG2017</strain>
        <tissue evidence="2">Leaf</tissue>
    </source>
</reference>